<sequence length="160" mass="18420">MNSEMNLRCTVFEYQCQHCGKRFKAPVYTGSGYGQFLMRNYVSGHHVWLDVFSDDVINEMDQLISAHPAVSSLGENAQSDIFQKIVGYLYDPDSEGNYYGIGIDPQCPFCNAHQAKSFREVFPNEYMELSVVRITARQWKQMSQDEKIEKINQLIQGIIM</sequence>
<keyword evidence="2" id="KW-1185">Reference proteome</keyword>
<protein>
    <submittedName>
        <fullName evidence="1">Uncharacterized protein</fullName>
    </submittedName>
</protein>
<proteinExistence type="predicted"/>
<dbReference type="AlphaFoldDB" id="A0A1M7Z2A6"/>
<organism evidence="1 2">
    <name type="scientific">Vibrio quintilis</name>
    <dbReference type="NCBI Taxonomy" id="1117707"/>
    <lineage>
        <taxon>Bacteria</taxon>
        <taxon>Pseudomonadati</taxon>
        <taxon>Pseudomonadota</taxon>
        <taxon>Gammaproteobacteria</taxon>
        <taxon>Vibrionales</taxon>
        <taxon>Vibrionaceae</taxon>
        <taxon>Vibrio</taxon>
    </lineage>
</organism>
<dbReference type="EMBL" id="FRFG01000087">
    <property type="protein sequence ID" value="SHO58964.1"/>
    <property type="molecule type" value="Genomic_DNA"/>
</dbReference>
<accession>A0A1M7Z2A6</accession>
<dbReference type="Proteomes" id="UP000184600">
    <property type="component" value="Unassembled WGS sequence"/>
</dbReference>
<evidence type="ECO:0000313" key="2">
    <source>
        <dbReference type="Proteomes" id="UP000184600"/>
    </source>
</evidence>
<reference evidence="2" key="1">
    <citation type="submission" date="2016-12" db="EMBL/GenBank/DDBJ databases">
        <authorList>
            <person name="Rodrigo-Torres L."/>
            <person name="Arahal R.D."/>
            <person name="Lucena T."/>
        </authorList>
    </citation>
    <scope>NUCLEOTIDE SEQUENCE [LARGE SCALE GENOMIC DNA]</scope>
</reference>
<gene>
    <name evidence="1" type="ORF">VQ7734_04739</name>
</gene>
<evidence type="ECO:0000313" key="1">
    <source>
        <dbReference type="EMBL" id="SHO58964.1"/>
    </source>
</evidence>
<name>A0A1M7Z2A6_9VIBR</name>